<feature type="compositionally biased region" description="Basic residues" evidence="1">
    <location>
        <begin position="221"/>
        <end position="233"/>
    </location>
</feature>
<keyword evidence="3" id="KW-1185">Reference proteome</keyword>
<comment type="caution">
    <text evidence="2">The sequence shown here is derived from an EMBL/GenBank/DDBJ whole genome shotgun (WGS) entry which is preliminary data.</text>
</comment>
<dbReference type="AlphaFoldDB" id="A0A388LK60"/>
<protein>
    <submittedName>
        <fullName evidence="2">Uncharacterized protein</fullName>
    </submittedName>
</protein>
<organism evidence="2 3">
    <name type="scientific">Chara braunii</name>
    <name type="common">Braun's stonewort</name>
    <dbReference type="NCBI Taxonomy" id="69332"/>
    <lineage>
        <taxon>Eukaryota</taxon>
        <taxon>Viridiplantae</taxon>
        <taxon>Streptophyta</taxon>
        <taxon>Charophyceae</taxon>
        <taxon>Charales</taxon>
        <taxon>Characeae</taxon>
        <taxon>Chara</taxon>
    </lineage>
</organism>
<sequence length="704" mass="80595">MATSDDTCGSEEESEASGGFGGSDVEEISLKTGGLTISGKQEKRKRSAEKNVGNSPPMMIPAKRTPRRACKPVKLMERLRHSGGRISPKTTAKRTPKRGTPRTSSQLKKKIPAALGSIGRAKYILKNMLLLAELTVDELKQICTDEDVAFAGKKVPAIVSIAEKRAEKAYGSQNEEEQGYAEQPDMEEAATKEIDDASDLGELESMFIGHRNPALNTCGRLPKRKHRRGKRTRKEKEERARHNKDGQYHREPSKVTPVKVRLNEVDDWSMNIFGVLEERERLEYRGFHLFTKGGNLWSGGYKTIRKAFRLSMVEVNGQRVKLSACKQVFKEGGEVEVCYLRRWKSKIGADNIFLISLFRNPRKLKCLEQRSLEELMRLRNAAKDFQNKSTTAYLRRIIVRTIKNVFGWQVNSSLIVRLKFDDRIKLAEVRKVVNDKIEELDLPVCVKKEARSTVRTVWVKSPSVSNLLHNQRRYAKAEVQTCRCAGLPYPRIGDHVQFRLQELKGIHPMIVNANNIPKPDHQDRRRMLREEIGTTFEGWANNRGEKIVVQQSEVDRCLIGSRDEGTKYLTTRDVQRVKVQLDGLVLTPLDRNPGETLVMCPKLYYEGMMDMYVRNVGYIVEVRSEEAIKTQMKIDIKRQQLQRDVRWDAKGDFGDAYILPKHKDLSRFDQSAQPIRSPRLRRGRICRRLLTIYCLRCHLTGTST</sequence>
<feature type="region of interest" description="Disordered" evidence="1">
    <location>
        <begin position="1"/>
        <end position="108"/>
    </location>
</feature>
<name>A0A388LK60_CHABU</name>
<dbReference type="Gramene" id="GBG82623">
    <property type="protein sequence ID" value="GBG82623"/>
    <property type="gene ID" value="CBR_g34993"/>
</dbReference>
<gene>
    <name evidence="2" type="ORF">CBR_g34993</name>
</gene>
<proteinExistence type="predicted"/>
<evidence type="ECO:0000256" key="1">
    <source>
        <dbReference type="SAM" id="MobiDB-lite"/>
    </source>
</evidence>
<reference evidence="2 3" key="1">
    <citation type="journal article" date="2018" name="Cell">
        <title>The Chara Genome: Secondary Complexity and Implications for Plant Terrestrialization.</title>
        <authorList>
            <person name="Nishiyama T."/>
            <person name="Sakayama H."/>
            <person name="Vries J.D."/>
            <person name="Buschmann H."/>
            <person name="Saint-Marcoux D."/>
            <person name="Ullrich K.K."/>
            <person name="Haas F.B."/>
            <person name="Vanderstraeten L."/>
            <person name="Becker D."/>
            <person name="Lang D."/>
            <person name="Vosolsobe S."/>
            <person name="Rombauts S."/>
            <person name="Wilhelmsson P.K.I."/>
            <person name="Janitza P."/>
            <person name="Kern R."/>
            <person name="Heyl A."/>
            <person name="Rumpler F."/>
            <person name="Villalobos L.I.A.C."/>
            <person name="Clay J.M."/>
            <person name="Skokan R."/>
            <person name="Toyoda A."/>
            <person name="Suzuki Y."/>
            <person name="Kagoshima H."/>
            <person name="Schijlen E."/>
            <person name="Tajeshwar N."/>
            <person name="Catarino B."/>
            <person name="Hetherington A.J."/>
            <person name="Saltykova A."/>
            <person name="Bonnot C."/>
            <person name="Breuninger H."/>
            <person name="Symeonidi A."/>
            <person name="Radhakrishnan G.V."/>
            <person name="Van Nieuwerburgh F."/>
            <person name="Deforce D."/>
            <person name="Chang C."/>
            <person name="Karol K.G."/>
            <person name="Hedrich R."/>
            <person name="Ulvskov P."/>
            <person name="Glockner G."/>
            <person name="Delwiche C.F."/>
            <person name="Petrasek J."/>
            <person name="Van de Peer Y."/>
            <person name="Friml J."/>
            <person name="Beilby M."/>
            <person name="Dolan L."/>
            <person name="Kohara Y."/>
            <person name="Sugano S."/>
            <person name="Fujiyama A."/>
            <person name="Delaux P.-M."/>
            <person name="Quint M."/>
            <person name="TheiBen G."/>
            <person name="Hagemann M."/>
            <person name="Harholt J."/>
            <person name="Dunand C."/>
            <person name="Zachgo S."/>
            <person name="Langdale J."/>
            <person name="Maumus F."/>
            <person name="Straeten D.V.D."/>
            <person name="Gould S.B."/>
            <person name="Rensing S.A."/>
        </authorList>
    </citation>
    <scope>NUCLEOTIDE SEQUENCE [LARGE SCALE GENOMIC DNA]</scope>
    <source>
        <strain evidence="2 3">S276</strain>
    </source>
</reference>
<dbReference type="Proteomes" id="UP000265515">
    <property type="component" value="Unassembled WGS sequence"/>
</dbReference>
<evidence type="ECO:0000313" key="2">
    <source>
        <dbReference type="EMBL" id="GBG82623.1"/>
    </source>
</evidence>
<evidence type="ECO:0000313" key="3">
    <source>
        <dbReference type="Proteomes" id="UP000265515"/>
    </source>
</evidence>
<accession>A0A388LK60</accession>
<feature type="compositionally biased region" description="Acidic residues" evidence="1">
    <location>
        <begin position="174"/>
        <end position="187"/>
    </location>
</feature>
<feature type="region of interest" description="Disordered" evidence="1">
    <location>
        <begin position="218"/>
        <end position="253"/>
    </location>
</feature>
<feature type="region of interest" description="Disordered" evidence="1">
    <location>
        <begin position="167"/>
        <end position="187"/>
    </location>
</feature>
<dbReference type="EMBL" id="BFEA01000412">
    <property type="protein sequence ID" value="GBG82623.1"/>
    <property type="molecule type" value="Genomic_DNA"/>
</dbReference>
<feature type="compositionally biased region" description="Basic residues" evidence="1">
    <location>
        <begin position="91"/>
        <end position="100"/>
    </location>
</feature>
<feature type="compositionally biased region" description="Basic and acidic residues" evidence="1">
    <location>
        <begin position="234"/>
        <end position="253"/>
    </location>
</feature>